<feature type="compositionally biased region" description="Low complexity" evidence="1">
    <location>
        <begin position="515"/>
        <end position="531"/>
    </location>
</feature>
<accession>B2W738</accession>
<evidence type="ECO:0000313" key="2">
    <source>
        <dbReference type="EMBL" id="EDU48546.1"/>
    </source>
</evidence>
<feature type="region of interest" description="Disordered" evidence="1">
    <location>
        <begin position="1016"/>
        <end position="1035"/>
    </location>
</feature>
<dbReference type="Gene3D" id="2.60.40.640">
    <property type="match status" value="1"/>
</dbReference>
<feature type="compositionally biased region" description="Polar residues" evidence="1">
    <location>
        <begin position="258"/>
        <end position="268"/>
    </location>
</feature>
<dbReference type="HOGENOM" id="CLU_005862_0_0_1"/>
<feature type="compositionally biased region" description="Low complexity" evidence="1">
    <location>
        <begin position="112"/>
        <end position="134"/>
    </location>
</feature>
<dbReference type="KEGG" id="ptrr:6343879"/>
<evidence type="ECO:0000256" key="1">
    <source>
        <dbReference type="SAM" id="MobiDB-lite"/>
    </source>
</evidence>
<dbReference type="OMA" id="ASMRIND"/>
<feature type="compositionally biased region" description="Low complexity" evidence="1">
    <location>
        <begin position="66"/>
        <end position="77"/>
    </location>
</feature>
<dbReference type="AlphaFoldDB" id="B2W738"/>
<dbReference type="OrthoDB" id="1918at2759"/>
<feature type="compositionally biased region" description="Low complexity" evidence="1">
    <location>
        <begin position="210"/>
        <end position="220"/>
    </location>
</feature>
<proteinExistence type="predicted"/>
<dbReference type="GeneID" id="6343879"/>
<protein>
    <submittedName>
        <fullName evidence="2">Uncharacterized protein</fullName>
    </submittedName>
</protein>
<dbReference type="STRING" id="426418.B2W738"/>
<dbReference type="InterPro" id="IPR014752">
    <property type="entry name" value="Arrestin-like_C"/>
</dbReference>
<dbReference type="PANTHER" id="PTHR12507">
    <property type="entry name" value="REDUCED GROWTH PHENOTYPE 1 RGP1, YEAST -RELATED"/>
    <property type="match status" value="1"/>
</dbReference>
<reference evidence="3" key="1">
    <citation type="journal article" date="2013" name="G3 (Bethesda)">
        <title>Comparative genomics of a plant-pathogenic fungus, Pyrenophora tritici-repentis, reveals transduplication and the impact of repeat elements on pathogenicity and population divergence.</title>
        <authorList>
            <person name="Manning V.A."/>
            <person name="Pandelova I."/>
            <person name="Dhillon B."/>
            <person name="Wilhelm L.J."/>
            <person name="Goodwin S.B."/>
            <person name="Berlin A.M."/>
            <person name="Figueroa M."/>
            <person name="Freitag M."/>
            <person name="Hane J.K."/>
            <person name="Henrissat B."/>
            <person name="Holman W.H."/>
            <person name="Kodira C.D."/>
            <person name="Martin J."/>
            <person name="Oliver R.P."/>
            <person name="Robbertse B."/>
            <person name="Schackwitz W."/>
            <person name="Schwartz D.C."/>
            <person name="Spatafora J.W."/>
            <person name="Turgeon B.G."/>
            <person name="Yandava C."/>
            <person name="Young S."/>
            <person name="Zhou S."/>
            <person name="Zeng Q."/>
            <person name="Grigoriev I.V."/>
            <person name="Ma L.-J."/>
            <person name="Ciuffetti L.M."/>
        </authorList>
    </citation>
    <scope>NUCLEOTIDE SEQUENCE [LARGE SCALE GENOMIC DNA]</scope>
    <source>
        <strain evidence="3">Pt-1C-BFP</strain>
    </source>
</reference>
<name>B2W738_PYRTR</name>
<dbReference type="EMBL" id="DS231619">
    <property type="protein sequence ID" value="EDU48546.1"/>
    <property type="molecule type" value="Genomic_DNA"/>
</dbReference>
<organism evidence="2 3">
    <name type="scientific">Pyrenophora tritici-repentis (strain Pt-1C-BFP)</name>
    <name type="common">Wheat tan spot fungus</name>
    <name type="synonym">Drechslera tritici-repentis</name>
    <dbReference type="NCBI Taxonomy" id="426418"/>
    <lineage>
        <taxon>Eukaryota</taxon>
        <taxon>Fungi</taxon>
        <taxon>Dikarya</taxon>
        <taxon>Ascomycota</taxon>
        <taxon>Pezizomycotina</taxon>
        <taxon>Dothideomycetes</taxon>
        <taxon>Pleosporomycetidae</taxon>
        <taxon>Pleosporales</taxon>
        <taxon>Pleosporineae</taxon>
        <taxon>Pleosporaceae</taxon>
        <taxon>Pyrenophora</taxon>
    </lineage>
</organism>
<dbReference type="Pfam" id="PF08737">
    <property type="entry name" value="Rgp1"/>
    <property type="match status" value="1"/>
</dbReference>
<sequence length="1035" mass="113664">MSASNIRVFVQWKDSTVFAGEDIECTITFKNVAPLQGHDRSPTRRPNGFAMGGERQRKLNVPPVHSSTRPSVSRNSSFASQLPPSNVRGHGPALSLYTPSTTGGRASAVPPSSAHGNGNSNSNGNGNGNGNISSPGHRSATHPSPLSGEASSPRIHEPADFAFPARRNGRRPGVTTTPSTPALPVTGRKPSNSFSHSFKFPAAPPPEDVSQPQPQTNNSPPKLPIHVRRNSPQPPPDSQKPLGHSNAESLSPVARIISGSSLNDTPRSSGEFYSMSNNSNETMASEYAAHPSARLLPRPLHQRRLSHLVPPSRQAQPESIMMGYAQIMGSFTLDGSLINQAPFEEVKRKGVLGGQGSGGVVGVEKTKRESGLFGALGWGNIGESLGGLLGPSEPSSIREMRGIASSKTVPLITTPQSILFVDLKLAPGESRSYKYSFTIPRGLPPSHKGRSMKVAYNLTIGTQRAGSTKEQQVKHVDIPFRVFGSVNSRGEILGHDLMSPYIMLRDQARTSSIDPSTSAKSSPTKKSAPSGKPDENTFGEFLEYVDNLLDRPQQNSSMGLLSPTGTMPGRSSFGEEPQTMKEVIDTAILRSNLTGAANQSANRFEIARSGRRVAVIMLARPSYRLGETMTAVIDFTDSHIPCYSIQMSLETSEKVDPAIALRSNASIYRVTKKVHASFSENALFAQKLAFSPTIPPNATPEFITSGVSLEWKLRIEFITPRLTHEDGGQATWDDLLEEISSDDRGTILAAAQRLPAESFEVQVPIRVYGAVSGAPEALEPDGLPVDHRQAPPKSLLEIHMHIKRDGNFLHHSQSIANGNHYRQPHRELPHIVHIFPLEQSPYQEHERSLDIKMRVKTDEFEDLINRLEESTLKIAEAIEVIENREFTFFDIEAPQPNPPSTEAPQPTSTTTSFFDFNKITWMTVASADFLAFRYRHEIRIIGRAVVAGAHLVIEHWEQRQCQIQIEKEEEARFKKEEEEAELFLEMLVETERDRQIRNAAMARLWHETRSQDMLDLESGSSSWGTTMSESSRDHE</sequence>
<gene>
    <name evidence="2" type="ORF">PTRG_05626</name>
</gene>
<evidence type="ECO:0000313" key="3">
    <source>
        <dbReference type="Proteomes" id="UP000001471"/>
    </source>
</evidence>
<dbReference type="Proteomes" id="UP000001471">
    <property type="component" value="Unassembled WGS sequence"/>
</dbReference>
<feature type="compositionally biased region" description="Low complexity" evidence="1">
    <location>
        <begin position="1017"/>
        <end position="1029"/>
    </location>
</feature>
<dbReference type="InParanoid" id="B2W738"/>
<dbReference type="eggNOG" id="KOG4469">
    <property type="taxonomic scope" value="Eukaryota"/>
</dbReference>
<feature type="region of interest" description="Disordered" evidence="1">
    <location>
        <begin position="509"/>
        <end position="536"/>
    </location>
</feature>
<feature type="region of interest" description="Disordered" evidence="1">
    <location>
        <begin position="35"/>
        <end position="277"/>
    </location>
</feature>
<dbReference type="InterPro" id="IPR014848">
    <property type="entry name" value="Rgp1"/>
</dbReference>
<dbReference type="RefSeq" id="XP_001935959.2">
    <property type="nucleotide sequence ID" value="XM_001935924.2"/>
</dbReference>